<protein>
    <recommendedName>
        <fullName evidence="7">Cardiolipin synthase N-terminal domain-containing protein</fullName>
    </recommendedName>
</protein>
<evidence type="ECO:0000259" key="7">
    <source>
        <dbReference type="Pfam" id="PF13396"/>
    </source>
</evidence>
<gene>
    <name evidence="8" type="ORF">JZO67_003770</name>
</gene>
<keyword evidence="3 6" id="KW-0812">Transmembrane</keyword>
<sequence length="71" mass="8319">MNNNWQFFMDNLALLLPLILLELVLTITALIHVLKHPHYRFGNRVLWIFIVVIIQIIGPVVYFAFGRGDEQ</sequence>
<feature type="domain" description="Cardiolipin synthase N-terminal" evidence="7">
    <location>
        <begin position="24"/>
        <end position="67"/>
    </location>
</feature>
<evidence type="ECO:0000256" key="3">
    <source>
        <dbReference type="ARBA" id="ARBA00022692"/>
    </source>
</evidence>
<evidence type="ECO:0000256" key="4">
    <source>
        <dbReference type="ARBA" id="ARBA00022989"/>
    </source>
</evidence>
<evidence type="ECO:0000256" key="2">
    <source>
        <dbReference type="ARBA" id="ARBA00022475"/>
    </source>
</evidence>
<keyword evidence="2" id="KW-1003">Cell membrane</keyword>
<keyword evidence="5 6" id="KW-0472">Membrane</keyword>
<dbReference type="RefSeq" id="WP_207704908.1">
    <property type="nucleotide sequence ID" value="NZ_JAFREL020000003.1"/>
</dbReference>
<comment type="subcellular location">
    <subcellularLocation>
        <location evidence="1">Cell membrane</location>
        <topology evidence="1">Multi-pass membrane protein</topology>
    </subcellularLocation>
</comment>
<name>A0ABV0EW40_9ENTE</name>
<keyword evidence="4 6" id="KW-1133">Transmembrane helix</keyword>
<reference evidence="8 9" key="2">
    <citation type="submission" date="2024-02" db="EMBL/GenBank/DDBJ databases">
        <title>The Genome Sequence of Enterococcus sp. DIV0159.</title>
        <authorList>
            <person name="Earl A."/>
            <person name="Manson A."/>
            <person name="Gilmore M."/>
            <person name="Sanders J."/>
            <person name="Shea T."/>
            <person name="Howe W."/>
            <person name="Livny J."/>
            <person name="Cuomo C."/>
            <person name="Neafsey D."/>
            <person name="Birren B."/>
        </authorList>
    </citation>
    <scope>NUCLEOTIDE SEQUENCE [LARGE SCALE GENOMIC DNA]</scope>
    <source>
        <strain evidence="8 9">665A</strain>
    </source>
</reference>
<evidence type="ECO:0000256" key="5">
    <source>
        <dbReference type="ARBA" id="ARBA00023136"/>
    </source>
</evidence>
<organism evidence="8 9">
    <name type="scientific">Candidatus Enterococcus ferrettii</name>
    <dbReference type="NCBI Taxonomy" id="2815324"/>
    <lineage>
        <taxon>Bacteria</taxon>
        <taxon>Bacillati</taxon>
        <taxon>Bacillota</taxon>
        <taxon>Bacilli</taxon>
        <taxon>Lactobacillales</taxon>
        <taxon>Enterococcaceae</taxon>
        <taxon>Enterococcus</taxon>
    </lineage>
</organism>
<dbReference type="Pfam" id="PF13396">
    <property type="entry name" value="PLDc_N"/>
    <property type="match status" value="1"/>
</dbReference>
<accession>A0ABV0EW40</accession>
<comment type="caution">
    <text evidence="8">The sequence shown here is derived from an EMBL/GenBank/DDBJ whole genome shotgun (WGS) entry which is preliminary data.</text>
</comment>
<reference evidence="8 9" key="1">
    <citation type="submission" date="2021-03" db="EMBL/GenBank/DDBJ databases">
        <authorList>
            <person name="Gilmore M.S."/>
            <person name="Schwartzman J."/>
            <person name="Van Tyne D."/>
            <person name="Martin M."/>
            <person name="Earl A.M."/>
            <person name="Manson A.L."/>
            <person name="Straub T."/>
            <person name="Salamzade R."/>
            <person name="Saavedra J."/>
            <person name="Lebreton F."/>
            <person name="Prichula J."/>
            <person name="Schaufler K."/>
            <person name="Gaca A."/>
            <person name="Sgardioli B."/>
            <person name="Wagenaar J."/>
            <person name="Strong T."/>
        </authorList>
    </citation>
    <scope>NUCLEOTIDE SEQUENCE [LARGE SCALE GENOMIC DNA]</scope>
    <source>
        <strain evidence="8 9">665A</strain>
    </source>
</reference>
<evidence type="ECO:0000313" key="8">
    <source>
        <dbReference type="EMBL" id="MEO1771789.1"/>
    </source>
</evidence>
<dbReference type="Proteomes" id="UP000664357">
    <property type="component" value="Unassembled WGS sequence"/>
</dbReference>
<feature type="transmembrane region" description="Helical" evidence="6">
    <location>
        <begin position="45"/>
        <end position="65"/>
    </location>
</feature>
<evidence type="ECO:0000256" key="6">
    <source>
        <dbReference type="SAM" id="Phobius"/>
    </source>
</evidence>
<evidence type="ECO:0000256" key="1">
    <source>
        <dbReference type="ARBA" id="ARBA00004651"/>
    </source>
</evidence>
<feature type="transmembrane region" description="Helical" evidence="6">
    <location>
        <begin position="12"/>
        <end position="33"/>
    </location>
</feature>
<proteinExistence type="predicted"/>
<dbReference type="EMBL" id="JAFREL020000003">
    <property type="protein sequence ID" value="MEO1771789.1"/>
    <property type="molecule type" value="Genomic_DNA"/>
</dbReference>
<dbReference type="InterPro" id="IPR027379">
    <property type="entry name" value="CLS_N"/>
</dbReference>
<evidence type="ECO:0000313" key="9">
    <source>
        <dbReference type="Proteomes" id="UP000664357"/>
    </source>
</evidence>
<keyword evidence="9" id="KW-1185">Reference proteome</keyword>